<dbReference type="InterPro" id="IPR036890">
    <property type="entry name" value="HATPase_C_sf"/>
</dbReference>
<accession>A0A0A0EAZ4</accession>
<keyword evidence="2" id="KW-0808">Transferase</keyword>
<dbReference type="InterPro" id="IPR018762">
    <property type="entry name" value="ChpT_C"/>
</dbReference>
<feature type="domain" description="Histidine phosphotransferase ChpT C-terminal" evidence="1">
    <location>
        <begin position="77"/>
        <end position="191"/>
    </location>
</feature>
<sequence>MASHTRTIATLIGSRICHDLISPIGAIQNGIELLTMEGKTGPEIALIEDSVRNASARIRFMRVAFGMAGGGQTMGRAEITSILADLGQSGRVQFDWQPTEDCVRTAVQEVFLALMCLETAMPRGGPITISKVDGAWTISGMAEKNRPDARLWDILCGADPGGDAVLPAHVQFTLLPEILNDRGVRAEVASDPDLMTIRFPA</sequence>
<protein>
    <submittedName>
        <fullName evidence="2">Histidine phosphotransferase</fullName>
    </submittedName>
</protein>
<evidence type="ECO:0000259" key="1">
    <source>
        <dbReference type="Pfam" id="PF10090"/>
    </source>
</evidence>
<dbReference type="Gene3D" id="1.10.287.130">
    <property type="match status" value="1"/>
</dbReference>
<dbReference type="STRING" id="1461694.ATO9_18345"/>
<reference evidence="2 3" key="1">
    <citation type="journal article" date="2015" name="Antonie Van Leeuwenhoek">
        <title>Pseudooceanicola atlanticus gen. nov. sp. nov., isolated from surface seawater of the Atlantic Ocean and reclassification of Oceanicola batsensis, Oceanicola marinus, Oceanicola nitratireducens, Oceanicola nanhaiensis, Oceanicola antarcticus and Oceanicola flagellatus, as Pseudooceanicola batsensis comb. nov., Pseudooceanicola marinus comb. nov., Pseudooceanicola nitratireducens comb. nov., Pseudooceanicola nanhaiensis comb. nov., Pseudooceanicola antarcticus comb. nov., and Pseudooceanicola flagellatus comb. nov.</title>
        <authorList>
            <person name="Lai Q."/>
            <person name="Li G."/>
            <person name="Liu X."/>
            <person name="Du Y."/>
            <person name="Sun F."/>
            <person name="Shao Z."/>
        </authorList>
    </citation>
    <scope>NUCLEOTIDE SEQUENCE [LARGE SCALE GENOMIC DNA]</scope>
    <source>
        <strain evidence="2 3">22II-s11g</strain>
    </source>
</reference>
<keyword evidence="3" id="KW-1185">Reference proteome</keyword>
<gene>
    <name evidence="2" type="ORF">ATO9_18345</name>
</gene>
<dbReference type="eggNOG" id="COG5385">
    <property type="taxonomic scope" value="Bacteria"/>
</dbReference>
<evidence type="ECO:0000313" key="2">
    <source>
        <dbReference type="EMBL" id="KGM47360.1"/>
    </source>
</evidence>
<dbReference type="Proteomes" id="UP000030004">
    <property type="component" value="Unassembled WGS sequence"/>
</dbReference>
<comment type="caution">
    <text evidence="2">The sequence shown here is derived from an EMBL/GenBank/DDBJ whole genome shotgun (WGS) entry which is preliminary data.</text>
</comment>
<dbReference type="Gene3D" id="3.30.565.10">
    <property type="entry name" value="Histidine kinase-like ATPase, C-terminal domain"/>
    <property type="match status" value="1"/>
</dbReference>
<dbReference type="AlphaFoldDB" id="A0A0A0EAZ4"/>
<dbReference type="RefSeq" id="WP_043752694.1">
    <property type="nucleotide sequence ID" value="NZ_AQQX01000011.1"/>
</dbReference>
<organism evidence="2 3">
    <name type="scientific">Pseudooceanicola atlanticus</name>
    <dbReference type="NCBI Taxonomy" id="1461694"/>
    <lineage>
        <taxon>Bacteria</taxon>
        <taxon>Pseudomonadati</taxon>
        <taxon>Pseudomonadota</taxon>
        <taxon>Alphaproteobacteria</taxon>
        <taxon>Rhodobacterales</taxon>
        <taxon>Paracoccaceae</taxon>
        <taxon>Pseudooceanicola</taxon>
    </lineage>
</organism>
<dbReference type="GO" id="GO:0016740">
    <property type="term" value="F:transferase activity"/>
    <property type="evidence" value="ECO:0007669"/>
    <property type="project" value="UniProtKB-KW"/>
</dbReference>
<name>A0A0A0EAZ4_9RHOB</name>
<proteinExistence type="predicted"/>
<evidence type="ECO:0000313" key="3">
    <source>
        <dbReference type="Proteomes" id="UP000030004"/>
    </source>
</evidence>
<dbReference type="OrthoDB" id="9803702at2"/>
<dbReference type="EMBL" id="AQQX01000011">
    <property type="protein sequence ID" value="KGM47360.1"/>
    <property type="molecule type" value="Genomic_DNA"/>
</dbReference>
<dbReference type="Pfam" id="PF10090">
    <property type="entry name" value="HPTransfase"/>
    <property type="match status" value="1"/>
</dbReference>